<protein>
    <submittedName>
        <fullName evidence="1">Uncharacterized protein</fullName>
    </submittedName>
</protein>
<dbReference type="Proteomes" id="UP000292082">
    <property type="component" value="Unassembled WGS sequence"/>
</dbReference>
<gene>
    <name evidence="1" type="ORF">BD310DRAFT_643493</name>
</gene>
<proteinExistence type="predicted"/>
<keyword evidence="2" id="KW-1185">Reference proteome</keyword>
<dbReference type="AlphaFoldDB" id="A0A4Q9PPA9"/>
<dbReference type="EMBL" id="ML145159">
    <property type="protein sequence ID" value="TBU55984.1"/>
    <property type="molecule type" value="Genomic_DNA"/>
</dbReference>
<sequence>MCHTLTYKPMLSRLMVHEPCTQCTQSSALSARTPVREPRRVRAISSTTSWLYTQTPTPSWDVFPAVVLNSGGAAYESG</sequence>
<reference evidence="1 2" key="1">
    <citation type="submission" date="2019-01" db="EMBL/GenBank/DDBJ databases">
        <title>Draft genome sequences of three monokaryotic isolates of the white-rot basidiomycete fungus Dichomitus squalens.</title>
        <authorList>
            <consortium name="DOE Joint Genome Institute"/>
            <person name="Lopez S.C."/>
            <person name="Andreopoulos B."/>
            <person name="Pangilinan J."/>
            <person name="Lipzen A."/>
            <person name="Riley R."/>
            <person name="Ahrendt S."/>
            <person name="Ng V."/>
            <person name="Barry K."/>
            <person name="Daum C."/>
            <person name="Grigoriev I.V."/>
            <person name="Hilden K.S."/>
            <person name="Makela M.R."/>
            <person name="de Vries R.P."/>
        </authorList>
    </citation>
    <scope>NUCLEOTIDE SEQUENCE [LARGE SCALE GENOMIC DNA]</scope>
    <source>
        <strain evidence="1 2">CBS 464.89</strain>
    </source>
</reference>
<organism evidence="1 2">
    <name type="scientific">Dichomitus squalens</name>
    <dbReference type="NCBI Taxonomy" id="114155"/>
    <lineage>
        <taxon>Eukaryota</taxon>
        <taxon>Fungi</taxon>
        <taxon>Dikarya</taxon>
        <taxon>Basidiomycota</taxon>
        <taxon>Agaricomycotina</taxon>
        <taxon>Agaricomycetes</taxon>
        <taxon>Polyporales</taxon>
        <taxon>Polyporaceae</taxon>
        <taxon>Dichomitus</taxon>
    </lineage>
</organism>
<evidence type="ECO:0000313" key="2">
    <source>
        <dbReference type="Proteomes" id="UP000292082"/>
    </source>
</evidence>
<accession>A0A4Q9PPA9</accession>
<name>A0A4Q9PPA9_9APHY</name>
<evidence type="ECO:0000313" key="1">
    <source>
        <dbReference type="EMBL" id="TBU55984.1"/>
    </source>
</evidence>